<reference evidence="8 9" key="1">
    <citation type="submission" date="2019-10" db="EMBL/GenBank/DDBJ databases">
        <authorList>
            <person name="Karimi E."/>
        </authorList>
    </citation>
    <scope>NUCLEOTIDE SEQUENCE [LARGE SCALE GENOMIC DNA]</scope>
    <source>
        <strain evidence="8">Exiguobacterium sp. 9Y</strain>
    </source>
</reference>
<dbReference type="NCBIfam" id="TIGR00254">
    <property type="entry name" value="GGDEF"/>
    <property type="match status" value="1"/>
</dbReference>
<proteinExistence type="predicted"/>
<evidence type="ECO:0000313" key="9">
    <source>
        <dbReference type="Proteomes" id="UP000439752"/>
    </source>
</evidence>
<dbReference type="Pfam" id="PF07694">
    <property type="entry name" value="5TM-5TMR_LYT"/>
    <property type="match status" value="1"/>
</dbReference>
<evidence type="ECO:0000256" key="2">
    <source>
        <dbReference type="ARBA" id="ARBA00022475"/>
    </source>
</evidence>
<evidence type="ECO:0000256" key="4">
    <source>
        <dbReference type="ARBA" id="ARBA00022989"/>
    </source>
</evidence>
<dbReference type="FunFam" id="3.30.70.270:FF:000001">
    <property type="entry name" value="Diguanylate cyclase domain protein"/>
    <property type="match status" value="1"/>
</dbReference>
<dbReference type="Proteomes" id="UP000439752">
    <property type="component" value="Unassembled WGS sequence"/>
</dbReference>
<evidence type="ECO:0000256" key="5">
    <source>
        <dbReference type="ARBA" id="ARBA00023136"/>
    </source>
</evidence>
<comment type="subcellular location">
    <subcellularLocation>
        <location evidence="1">Cell membrane</location>
        <topology evidence="1">Multi-pass membrane protein</topology>
    </subcellularLocation>
</comment>
<dbReference type="GO" id="GO:1902201">
    <property type="term" value="P:negative regulation of bacterial-type flagellum-dependent cell motility"/>
    <property type="evidence" value="ECO:0007669"/>
    <property type="project" value="TreeGrafter"/>
</dbReference>
<evidence type="ECO:0000313" key="8">
    <source>
        <dbReference type="EMBL" id="VWX37739.1"/>
    </source>
</evidence>
<protein>
    <submittedName>
        <fullName evidence="8">GGDEF domain-containing protein</fullName>
    </submittedName>
</protein>
<dbReference type="InterPro" id="IPR000160">
    <property type="entry name" value="GGDEF_dom"/>
</dbReference>
<dbReference type="InterPro" id="IPR050469">
    <property type="entry name" value="Diguanylate_Cyclase"/>
</dbReference>
<gene>
    <name evidence="8" type="ORF">EXIGUO9Y_360020</name>
</gene>
<dbReference type="PANTHER" id="PTHR45138">
    <property type="entry name" value="REGULATORY COMPONENTS OF SENSORY TRANSDUCTION SYSTEM"/>
    <property type="match status" value="1"/>
</dbReference>
<sequence>MKTIIYDVLHNITFLISGFYLLGKLSSQPITQDSKQSLRILYGLCLSVLAIVLMQMTIEPAPGILVDLRHIPVIVAAYFAGPLPTFIVTVAIIVYRFTISTNFAAYAACFFIISLAVGISLIVKLMPLYSKKTFMTVTLYATLLHAVILGIVLRDTGQIVEILSVITPASFVSSWLTLLIIQDIRMTKLALRTFQHKAQIDFLTGLHNSRAFSDYLTDIKRQSIFNEQQVALVMIDIDHFKSVNDTYGHEAGDDVLRQFSKRLRDGVGDTGYLSRNGGEEFSLIITDFALTRVLALAEELRERIETAPFTTQTGQTLRVTASFGVASFEETTANIDHLVRHADQALYASKQSGRNQVTLHSVQEEIATTT</sequence>
<dbReference type="GO" id="GO:0005886">
    <property type="term" value="C:plasma membrane"/>
    <property type="evidence" value="ECO:0007669"/>
    <property type="project" value="UniProtKB-SubCell"/>
</dbReference>
<dbReference type="Gene3D" id="1.10.1760.20">
    <property type="match status" value="1"/>
</dbReference>
<evidence type="ECO:0000256" key="6">
    <source>
        <dbReference type="SAM" id="Phobius"/>
    </source>
</evidence>
<dbReference type="SMART" id="SM00267">
    <property type="entry name" value="GGDEF"/>
    <property type="match status" value="1"/>
</dbReference>
<feature type="transmembrane region" description="Helical" evidence="6">
    <location>
        <begin position="134"/>
        <end position="153"/>
    </location>
</feature>
<keyword evidence="3 6" id="KW-0812">Transmembrane</keyword>
<dbReference type="PROSITE" id="PS50887">
    <property type="entry name" value="GGDEF"/>
    <property type="match status" value="1"/>
</dbReference>
<dbReference type="PANTHER" id="PTHR45138:SF9">
    <property type="entry name" value="DIGUANYLATE CYCLASE DGCM-RELATED"/>
    <property type="match status" value="1"/>
</dbReference>
<evidence type="ECO:0000259" key="7">
    <source>
        <dbReference type="PROSITE" id="PS50887"/>
    </source>
</evidence>
<evidence type="ECO:0000256" key="3">
    <source>
        <dbReference type="ARBA" id="ARBA00022692"/>
    </source>
</evidence>
<feature type="transmembrane region" description="Helical" evidence="6">
    <location>
        <begin position="103"/>
        <end position="122"/>
    </location>
</feature>
<evidence type="ECO:0000256" key="1">
    <source>
        <dbReference type="ARBA" id="ARBA00004651"/>
    </source>
</evidence>
<dbReference type="RefSeq" id="WP_159173700.1">
    <property type="nucleotide sequence ID" value="NZ_LR732312.1"/>
</dbReference>
<dbReference type="SUPFAM" id="SSF55073">
    <property type="entry name" value="Nucleotide cyclase"/>
    <property type="match status" value="1"/>
</dbReference>
<dbReference type="AlphaFoldDB" id="A0A653IGI5"/>
<feature type="transmembrane region" description="Helical" evidence="6">
    <location>
        <begin position="70"/>
        <end position="97"/>
    </location>
</feature>
<feature type="domain" description="GGDEF" evidence="7">
    <location>
        <begin position="228"/>
        <end position="362"/>
    </location>
</feature>
<dbReference type="CDD" id="cd01949">
    <property type="entry name" value="GGDEF"/>
    <property type="match status" value="1"/>
</dbReference>
<name>A0A653IGI5_9BACL</name>
<dbReference type="Pfam" id="PF00990">
    <property type="entry name" value="GGDEF"/>
    <property type="match status" value="1"/>
</dbReference>
<organism evidence="8 9">
    <name type="scientific">Exiguobacterium oxidotolerans</name>
    <dbReference type="NCBI Taxonomy" id="223958"/>
    <lineage>
        <taxon>Bacteria</taxon>
        <taxon>Bacillati</taxon>
        <taxon>Bacillota</taxon>
        <taxon>Bacilli</taxon>
        <taxon>Bacillales</taxon>
        <taxon>Bacillales Family XII. Incertae Sedis</taxon>
        <taxon>Exiguobacterium</taxon>
    </lineage>
</organism>
<keyword evidence="2" id="KW-1003">Cell membrane</keyword>
<dbReference type="GO" id="GO:0052621">
    <property type="term" value="F:diguanylate cyclase activity"/>
    <property type="evidence" value="ECO:0007669"/>
    <property type="project" value="TreeGrafter"/>
</dbReference>
<keyword evidence="5 6" id="KW-0472">Membrane</keyword>
<dbReference type="InterPro" id="IPR029787">
    <property type="entry name" value="Nucleotide_cyclase"/>
</dbReference>
<feature type="transmembrane region" description="Helical" evidence="6">
    <location>
        <begin position="40"/>
        <end position="58"/>
    </location>
</feature>
<dbReference type="InterPro" id="IPR011620">
    <property type="entry name" value="Sig_transdc_His_kinase_LytS_TM"/>
</dbReference>
<dbReference type="EMBL" id="CABWKQ010000030">
    <property type="protein sequence ID" value="VWX37739.1"/>
    <property type="molecule type" value="Genomic_DNA"/>
</dbReference>
<keyword evidence="4 6" id="KW-1133">Transmembrane helix</keyword>
<dbReference type="GO" id="GO:0043709">
    <property type="term" value="P:cell adhesion involved in single-species biofilm formation"/>
    <property type="evidence" value="ECO:0007669"/>
    <property type="project" value="TreeGrafter"/>
</dbReference>
<feature type="transmembrane region" description="Helical" evidence="6">
    <location>
        <begin position="159"/>
        <end position="181"/>
    </location>
</feature>
<dbReference type="GO" id="GO:0071555">
    <property type="term" value="P:cell wall organization"/>
    <property type="evidence" value="ECO:0007669"/>
    <property type="project" value="InterPro"/>
</dbReference>
<dbReference type="InterPro" id="IPR043128">
    <property type="entry name" value="Rev_trsase/Diguanyl_cyclase"/>
</dbReference>
<accession>A0A653IGI5</accession>
<dbReference type="GO" id="GO:0000155">
    <property type="term" value="F:phosphorelay sensor kinase activity"/>
    <property type="evidence" value="ECO:0007669"/>
    <property type="project" value="InterPro"/>
</dbReference>
<keyword evidence="9" id="KW-1185">Reference proteome</keyword>
<dbReference type="Gene3D" id="3.30.70.270">
    <property type="match status" value="1"/>
</dbReference>